<comment type="caution">
    <text evidence="1">The sequence shown here is derived from an EMBL/GenBank/DDBJ whole genome shotgun (WGS) entry which is preliminary data.</text>
</comment>
<evidence type="ECO:0000313" key="1">
    <source>
        <dbReference type="EMBL" id="EAA19839.1"/>
    </source>
</evidence>
<organism evidence="1 2">
    <name type="scientific">Plasmodium yoelii yoelii</name>
    <dbReference type="NCBI Taxonomy" id="73239"/>
    <lineage>
        <taxon>Eukaryota</taxon>
        <taxon>Sar</taxon>
        <taxon>Alveolata</taxon>
        <taxon>Apicomplexa</taxon>
        <taxon>Aconoidasida</taxon>
        <taxon>Haemosporida</taxon>
        <taxon>Plasmodiidae</taxon>
        <taxon>Plasmodium</taxon>
        <taxon>Plasmodium (Vinckeia)</taxon>
    </lineage>
</organism>
<dbReference type="Proteomes" id="UP000008553">
    <property type="component" value="Unassembled WGS sequence"/>
</dbReference>
<dbReference type="InParanoid" id="Q7R823"/>
<reference evidence="1 2" key="1">
    <citation type="journal article" date="2002" name="Nature">
        <title>Genome sequence and comparative analysis of the model rodent malaria parasite Plasmodium yoelii yoelii.</title>
        <authorList>
            <person name="Carlton J.M."/>
            <person name="Angiuoli S.V."/>
            <person name="Suh B.B."/>
            <person name="Kooij T.W."/>
            <person name="Pertea M."/>
            <person name="Silva J.C."/>
            <person name="Ermolaeva M.D."/>
            <person name="Allen J.E."/>
            <person name="Selengut J.D."/>
            <person name="Koo H.L."/>
            <person name="Peterson J.D."/>
            <person name="Pop M."/>
            <person name="Kosack D.S."/>
            <person name="Shumway M.F."/>
            <person name="Bidwell S.L."/>
            <person name="Shallom S.J."/>
            <person name="van Aken S.E."/>
            <person name="Riedmuller S.B."/>
            <person name="Feldblyum T.V."/>
            <person name="Cho J.K."/>
            <person name="Quackenbush J."/>
            <person name="Sedegah M."/>
            <person name="Shoaibi A."/>
            <person name="Cummings L.M."/>
            <person name="Florens L."/>
            <person name="Yates J.R."/>
            <person name="Raine J.D."/>
            <person name="Sinden R.E."/>
            <person name="Harris M.A."/>
            <person name="Cunningham D.A."/>
            <person name="Preiser P.R."/>
            <person name="Bergman L.W."/>
            <person name="Vaidya A.B."/>
            <person name="van Lin L.H."/>
            <person name="Janse C.J."/>
            <person name="Waters A.P."/>
            <person name="Smith H.O."/>
            <person name="White O.R."/>
            <person name="Salzberg S.L."/>
            <person name="Venter J.C."/>
            <person name="Fraser C.M."/>
            <person name="Hoffman S.L."/>
            <person name="Gardner M.J."/>
            <person name="Carucci D.J."/>
        </authorList>
    </citation>
    <scope>NUCLEOTIDE SEQUENCE [LARGE SCALE GENOMIC DNA]</scope>
    <source>
        <strain evidence="1 2">17XNL</strain>
    </source>
</reference>
<gene>
    <name evidence="1" type="ORF">PY07400</name>
</gene>
<protein>
    <submittedName>
        <fullName evidence="1">Uncharacterized protein</fullName>
    </submittedName>
</protein>
<dbReference type="PaxDb" id="73239-Q7R823"/>
<sequence length="28" mass="3424">SKTNKYKKQILHMQKFSLFFFVLSAYLI</sequence>
<accession>Q7R823</accession>
<proteinExistence type="predicted"/>
<dbReference type="EMBL" id="AABL01002703">
    <property type="protein sequence ID" value="EAA19839.1"/>
    <property type="molecule type" value="Genomic_DNA"/>
</dbReference>
<feature type="non-terminal residue" evidence="1">
    <location>
        <position position="1"/>
    </location>
</feature>
<dbReference type="AlphaFoldDB" id="Q7R823"/>
<name>Q7R823_PLAYO</name>
<keyword evidence="2" id="KW-1185">Reference proteome</keyword>
<evidence type="ECO:0000313" key="2">
    <source>
        <dbReference type="Proteomes" id="UP000008553"/>
    </source>
</evidence>